<dbReference type="InterPro" id="IPR006685">
    <property type="entry name" value="MscS_channel_2nd"/>
</dbReference>
<organism evidence="11 12">
    <name type="scientific">Persephonella atlantica</name>
    <dbReference type="NCBI Taxonomy" id="2699429"/>
    <lineage>
        <taxon>Bacteria</taxon>
        <taxon>Pseudomonadati</taxon>
        <taxon>Aquificota</taxon>
        <taxon>Aquificia</taxon>
        <taxon>Aquificales</taxon>
        <taxon>Hydrogenothermaceae</taxon>
        <taxon>Persephonella</taxon>
    </lineage>
</organism>
<gene>
    <name evidence="11" type="ORF">GWK41_00120</name>
</gene>
<feature type="transmembrane region" description="Helical" evidence="7">
    <location>
        <begin position="97"/>
        <end position="123"/>
    </location>
</feature>
<dbReference type="SUPFAM" id="SSF50182">
    <property type="entry name" value="Sm-like ribonucleoproteins"/>
    <property type="match status" value="1"/>
</dbReference>
<dbReference type="Proteomes" id="UP000772812">
    <property type="component" value="Unassembled WGS sequence"/>
</dbReference>
<dbReference type="Gene3D" id="3.30.70.100">
    <property type="match status" value="1"/>
</dbReference>
<feature type="domain" description="Mechanosensitive ion channel MscS C-terminal" evidence="9">
    <location>
        <begin position="260"/>
        <end position="342"/>
    </location>
</feature>
<feature type="transmembrane region" description="Helical" evidence="7">
    <location>
        <begin position="143"/>
        <end position="164"/>
    </location>
</feature>
<dbReference type="Gene3D" id="1.10.287.1260">
    <property type="match status" value="1"/>
</dbReference>
<dbReference type="Gene3D" id="2.30.30.60">
    <property type="match status" value="1"/>
</dbReference>
<dbReference type="RefSeq" id="WP_200672890.1">
    <property type="nucleotide sequence ID" value="NZ_JAACYA010000001.1"/>
</dbReference>
<dbReference type="InterPro" id="IPR023408">
    <property type="entry name" value="MscS_beta-dom_sf"/>
</dbReference>
<feature type="transmembrane region" description="Helical" evidence="7">
    <location>
        <begin position="58"/>
        <end position="77"/>
    </location>
</feature>
<evidence type="ECO:0000259" key="10">
    <source>
        <dbReference type="Pfam" id="PF21088"/>
    </source>
</evidence>
<feature type="domain" description="Mechanosensitive ion channel MscS" evidence="8">
    <location>
        <begin position="184"/>
        <end position="250"/>
    </location>
</feature>
<evidence type="ECO:0000256" key="1">
    <source>
        <dbReference type="ARBA" id="ARBA00004651"/>
    </source>
</evidence>
<evidence type="ECO:0000259" key="9">
    <source>
        <dbReference type="Pfam" id="PF21082"/>
    </source>
</evidence>
<dbReference type="PANTHER" id="PTHR30347:SF1">
    <property type="entry name" value="MECHANOSENSITIVE CHANNEL MSCK"/>
    <property type="match status" value="1"/>
</dbReference>
<name>A0ABS1GEV1_9AQUI</name>
<protein>
    <submittedName>
        <fullName evidence="11">Mechanosensitive ion channel</fullName>
    </submittedName>
</protein>
<comment type="similarity">
    <text evidence="2">Belongs to the MscS (TC 1.A.23) family.</text>
</comment>
<keyword evidence="12" id="KW-1185">Reference proteome</keyword>
<dbReference type="Pfam" id="PF00924">
    <property type="entry name" value="MS_channel_2nd"/>
    <property type="match status" value="1"/>
</dbReference>
<accession>A0ABS1GEV1</accession>
<dbReference type="InterPro" id="IPR011014">
    <property type="entry name" value="MscS_channel_TM-2"/>
</dbReference>
<evidence type="ECO:0000256" key="6">
    <source>
        <dbReference type="ARBA" id="ARBA00023136"/>
    </source>
</evidence>
<evidence type="ECO:0000256" key="7">
    <source>
        <dbReference type="SAM" id="Phobius"/>
    </source>
</evidence>
<dbReference type="InterPro" id="IPR010920">
    <property type="entry name" value="LSM_dom_sf"/>
</dbReference>
<feature type="transmembrane region" description="Helical" evidence="7">
    <location>
        <begin position="6"/>
        <end position="26"/>
    </location>
</feature>
<evidence type="ECO:0000313" key="11">
    <source>
        <dbReference type="EMBL" id="MBK3331465.1"/>
    </source>
</evidence>
<keyword evidence="4 7" id="KW-0812">Transmembrane</keyword>
<proteinExistence type="inferred from homology"/>
<keyword evidence="6 7" id="KW-0472">Membrane</keyword>
<dbReference type="SUPFAM" id="SSF82689">
    <property type="entry name" value="Mechanosensitive channel protein MscS (YggB), C-terminal domain"/>
    <property type="match status" value="1"/>
</dbReference>
<evidence type="ECO:0000256" key="3">
    <source>
        <dbReference type="ARBA" id="ARBA00022475"/>
    </source>
</evidence>
<feature type="transmembrane region" description="Helical" evidence="7">
    <location>
        <begin position="170"/>
        <end position="197"/>
    </location>
</feature>
<evidence type="ECO:0000256" key="4">
    <source>
        <dbReference type="ARBA" id="ARBA00022692"/>
    </source>
</evidence>
<evidence type="ECO:0000256" key="5">
    <source>
        <dbReference type="ARBA" id="ARBA00022989"/>
    </source>
</evidence>
<keyword evidence="3" id="KW-1003">Cell membrane</keyword>
<dbReference type="PANTHER" id="PTHR30347">
    <property type="entry name" value="POTASSIUM CHANNEL RELATED"/>
    <property type="match status" value="1"/>
</dbReference>
<comment type="caution">
    <text evidence="11">The sequence shown here is derived from an EMBL/GenBank/DDBJ whole genome shotgun (WGS) entry which is preliminary data.</text>
</comment>
<evidence type="ECO:0000313" key="12">
    <source>
        <dbReference type="Proteomes" id="UP000772812"/>
    </source>
</evidence>
<dbReference type="Pfam" id="PF21082">
    <property type="entry name" value="MS_channel_3rd"/>
    <property type="match status" value="1"/>
</dbReference>
<dbReference type="InterPro" id="IPR052702">
    <property type="entry name" value="MscS-like_channel"/>
</dbReference>
<dbReference type="InterPro" id="IPR011066">
    <property type="entry name" value="MscS_channel_C_sf"/>
</dbReference>
<evidence type="ECO:0000259" key="8">
    <source>
        <dbReference type="Pfam" id="PF00924"/>
    </source>
</evidence>
<keyword evidence="5 7" id="KW-1133">Transmembrane helix</keyword>
<dbReference type="EMBL" id="JAACYA010000001">
    <property type="protein sequence ID" value="MBK3331465.1"/>
    <property type="molecule type" value="Genomic_DNA"/>
</dbReference>
<dbReference type="InterPro" id="IPR049142">
    <property type="entry name" value="MS_channel_1st"/>
</dbReference>
<sequence>MEYIKNSQFIIYIVSLILTILLYFLLLKVKKILKDRFHTSLKKGKRVVERLDETTDTLLKIILFLIVVNIIFQLPVIKQYAHPVLKKPILDTETVKISLLSFLKGIFVFYVLLLITKIIRYLVEIYLVYKSKGKEIVSSVDILIYNFSLILIVLITLSVLGISWKLLIPIAGALGIGIGFGIQDIVNNFVSGFIILFSRTVKRGDWITLGDKFGKIVDIGIRTSTLRTLDNIDIIIPNSHLISGELINWSYTDNIVRLHIPVGVSYSSDVEEVKRVLLDIAYKSEDVLEEPPPEVRFVEFGDSALKFELLVWVDVKKIPVPLAKSNLNYHIWHAFKKHKIQIPFPQQDIWFRNELVVRKEEK</sequence>
<evidence type="ECO:0000256" key="2">
    <source>
        <dbReference type="ARBA" id="ARBA00008017"/>
    </source>
</evidence>
<feature type="domain" description="Mechanosensitive ion channel transmembrane helices 2/3" evidence="10">
    <location>
        <begin position="144"/>
        <end position="183"/>
    </location>
</feature>
<reference evidence="11 12" key="1">
    <citation type="journal article" date="2021" name="Syst. Appl. Microbiol.">
        <title>Persephonella atlantica sp. nov.: How to adapt to physico-chemical gradients in high temperature hydrothermal habitats.</title>
        <authorList>
            <person name="Francois D.X."/>
            <person name="Godfroy A."/>
            <person name="Mathien C."/>
            <person name="Aube J."/>
            <person name="Cathalot C."/>
            <person name="Lesongeur F."/>
            <person name="L'Haridon S."/>
            <person name="Philippon X."/>
            <person name="Roussel E.G."/>
        </authorList>
    </citation>
    <scope>NUCLEOTIDE SEQUENCE [LARGE SCALE GENOMIC DNA]</scope>
    <source>
        <strain evidence="11 12">MO1340</strain>
    </source>
</reference>
<comment type="subcellular location">
    <subcellularLocation>
        <location evidence="1">Cell membrane</location>
        <topology evidence="1">Multi-pass membrane protein</topology>
    </subcellularLocation>
</comment>
<dbReference type="Pfam" id="PF21088">
    <property type="entry name" value="MS_channel_1st"/>
    <property type="match status" value="1"/>
</dbReference>
<dbReference type="SUPFAM" id="SSF82861">
    <property type="entry name" value="Mechanosensitive channel protein MscS (YggB), transmembrane region"/>
    <property type="match status" value="1"/>
</dbReference>
<dbReference type="InterPro" id="IPR049278">
    <property type="entry name" value="MS_channel_C"/>
</dbReference>